<protein>
    <submittedName>
        <fullName evidence="2">Uncharacterized protein</fullName>
    </submittedName>
</protein>
<feature type="transmembrane region" description="Helical" evidence="1">
    <location>
        <begin position="62"/>
        <end position="82"/>
    </location>
</feature>
<proteinExistence type="predicted"/>
<evidence type="ECO:0000313" key="3">
    <source>
        <dbReference type="Proteomes" id="UP001165363"/>
    </source>
</evidence>
<sequence length="139" mass="14934">MTRRIDQGQMLKQADIVASPPLLACVDQSFEMPTAIFATMGTLFFGFLAVMTIGFANPNLAVPMAVNFAFLTAFFGIPVLFVRIPQGGSRALGWSRFMRQGIQTATGHSSGTEAAVLTLLLPLLIFLWAVAITIIAALI</sequence>
<dbReference type="EMBL" id="JAMGBD010000001">
    <property type="protein sequence ID" value="MCL6684140.1"/>
    <property type="molecule type" value="Genomic_DNA"/>
</dbReference>
<organism evidence="2 3">
    <name type="scientific">Sphingomonas alba</name>
    <dbReference type="NCBI Taxonomy" id="2908208"/>
    <lineage>
        <taxon>Bacteria</taxon>
        <taxon>Pseudomonadati</taxon>
        <taxon>Pseudomonadota</taxon>
        <taxon>Alphaproteobacteria</taxon>
        <taxon>Sphingomonadales</taxon>
        <taxon>Sphingomonadaceae</taxon>
        <taxon>Sphingomonas</taxon>
    </lineage>
</organism>
<gene>
    <name evidence="2" type="ORF">LZ536_09545</name>
</gene>
<keyword evidence="1" id="KW-1133">Transmembrane helix</keyword>
<dbReference type="RefSeq" id="WP_249848453.1">
    <property type="nucleotide sequence ID" value="NZ_JAMGBD010000001.1"/>
</dbReference>
<dbReference type="Proteomes" id="UP001165363">
    <property type="component" value="Unassembled WGS sequence"/>
</dbReference>
<name>A0ABT0RNJ2_9SPHN</name>
<feature type="transmembrane region" description="Helical" evidence="1">
    <location>
        <begin position="35"/>
        <end position="56"/>
    </location>
</feature>
<reference evidence="2" key="1">
    <citation type="submission" date="2022-05" db="EMBL/GenBank/DDBJ databases">
        <authorList>
            <person name="Jo J.-H."/>
            <person name="Im W.-T."/>
        </authorList>
    </citation>
    <scope>NUCLEOTIDE SEQUENCE</scope>
    <source>
        <strain evidence="2">SE158</strain>
    </source>
</reference>
<keyword evidence="1" id="KW-0812">Transmembrane</keyword>
<accession>A0ABT0RNJ2</accession>
<evidence type="ECO:0000313" key="2">
    <source>
        <dbReference type="EMBL" id="MCL6684140.1"/>
    </source>
</evidence>
<keyword evidence="1" id="KW-0472">Membrane</keyword>
<evidence type="ECO:0000256" key="1">
    <source>
        <dbReference type="SAM" id="Phobius"/>
    </source>
</evidence>
<comment type="caution">
    <text evidence="2">The sequence shown here is derived from an EMBL/GenBank/DDBJ whole genome shotgun (WGS) entry which is preliminary data.</text>
</comment>
<keyword evidence="3" id="KW-1185">Reference proteome</keyword>
<feature type="transmembrane region" description="Helical" evidence="1">
    <location>
        <begin position="114"/>
        <end position="138"/>
    </location>
</feature>